<sequence length="363" mass="37572">MPGPLPTVAELLSRIDFAAGTTLLVPDDPRPGSWVGGPSAVVDGETIVLAYRMRRPVGEGRGFANVIAVSEDGETPRTVAVIDRERHDCDSLERPCLVRTPEGRWRLYISCATVGSKHWRVDLLEADTLEGLPDAPPRTVLAGDPAVVAVKDPVIRWVPGADEAGAAGKAGAAGRASAAGRAAAAGSAAAAEGAAAAGSAGLADIAGHVVSAGEQSGTWHLWASCHPLDDPDATDRMTVDHATSTDGIDWTWQGTVLTGTAGTWDARGVRPAALLDVADGLLMFYDGRASAAENWEERTGAALSAGVDGIFRPVAAAPVFVSPEGSGGLRYLTAVTDPGSGRTRIFYESARTDGGHELRTQLL</sequence>
<organism evidence="1 2">
    <name type="scientific">Nakamurella alba</name>
    <dbReference type="NCBI Taxonomy" id="2665158"/>
    <lineage>
        <taxon>Bacteria</taxon>
        <taxon>Bacillati</taxon>
        <taxon>Actinomycetota</taxon>
        <taxon>Actinomycetes</taxon>
        <taxon>Nakamurellales</taxon>
        <taxon>Nakamurellaceae</taxon>
        <taxon>Nakamurella</taxon>
    </lineage>
</organism>
<evidence type="ECO:0000313" key="2">
    <source>
        <dbReference type="Proteomes" id="UP000460221"/>
    </source>
</evidence>
<evidence type="ECO:0000313" key="1">
    <source>
        <dbReference type="EMBL" id="MTD15827.1"/>
    </source>
</evidence>
<name>A0A7K1FNT0_9ACTN</name>
<dbReference type="Proteomes" id="UP000460221">
    <property type="component" value="Unassembled WGS sequence"/>
</dbReference>
<evidence type="ECO:0008006" key="3">
    <source>
        <dbReference type="Google" id="ProtNLM"/>
    </source>
</evidence>
<gene>
    <name evidence="1" type="ORF">GIS00_17980</name>
</gene>
<dbReference type="InterPro" id="IPR023296">
    <property type="entry name" value="Glyco_hydro_beta-prop_sf"/>
</dbReference>
<accession>A0A7K1FNT0</accession>
<dbReference type="EMBL" id="WLYK01000008">
    <property type="protein sequence ID" value="MTD15827.1"/>
    <property type="molecule type" value="Genomic_DNA"/>
</dbReference>
<proteinExistence type="predicted"/>
<protein>
    <recommendedName>
        <fullName evidence="3">Exo-alpha-sialidase</fullName>
    </recommendedName>
</protein>
<dbReference type="SUPFAM" id="SSF75005">
    <property type="entry name" value="Arabinanase/levansucrase/invertase"/>
    <property type="match status" value="2"/>
</dbReference>
<dbReference type="Gene3D" id="2.115.10.20">
    <property type="entry name" value="Glycosyl hydrolase domain, family 43"/>
    <property type="match status" value="1"/>
</dbReference>
<comment type="caution">
    <text evidence="1">The sequence shown here is derived from an EMBL/GenBank/DDBJ whole genome shotgun (WGS) entry which is preliminary data.</text>
</comment>
<reference evidence="1 2" key="1">
    <citation type="submission" date="2019-11" db="EMBL/GenBank/DDBJ databases">
        <authorList>
            <person name="Jiang L.-Q."/>
        </authorList>
    </citation>
    <scope>NUCLEOTIDE SEQUENCE [LARGE SCALE GENOMIC DNA]</scope>
    <source>
        <strain evidence="1 2">YIM 132087</strain>
    </source>
</reference>
<dbReference type="RefSeq" id="WP_154769848.1">
    <property type="nucleotide sequence ID" value="NZ_WLYK01000008.1"/>
</dbReference>
<dbReference type="AlphaFoldDB" id="A0A7K1FNT0"/>
<keyword evidence="2" id="KW-1185">Reference proteome</keyword>